<dbReference type="GO" id="GO:0006897">
    <property type="term" value="P:endocytosis"/>
    <property type="evidence" value="ECO:0007669"/>
    <property type="project" value="TreeGrafter"/>
</dbReference>
<dbReference type="Gene3D" id="1.25.40.90">
    <property type="match status" value="1"/>
</dbReference>
<dbReference type="SMART" id="SM00273">
    <property type="entry name" value="ENTH"/>
    <property type="match status" value="1"/>
</dbReference>
<dbReference type="SUPFAM" id="SSF48464">
    <property type="entry name" value="ENTH/VHS domain"/>
    <property type="match status" value="1"/>
</dbReference>
<dbReference type="OrthoDB" id="4033880at2759"/>
<dbReference type="Pfam" id="PF01417">
    <property type="entry name" value="ENTH"/>
    <property type="match status" value="1"/>
</dbReference>
<dbReference type="GO" id="GO:0005768">
    <property type="term" value="C:endosome"/>
    <property type="evidence" value="ECO:0007669"/>
    <property type="project" value="TreeGrafter"/>
</dbReference>
<dbReference type="InterPro" id="IPR008942">
    <property type="entry name" value="ENTH_VHS"/>
</dbReference>
<accession>A0A1Y2BBY3</accession>
<comment type="caution">
    <text evidence="3">The sequence shown here is derived from an EMBL/GenBank/DDBJ whole genome shotgun (WGS) entry which is preliminary data.</text>
</comment>
<gene>
    <name evidence="3" type="ORF">LY90DRAFT_74089</name>
</gene>
<evidence type="ECO:0000256" key="1">
    <source>
        <dbReference type="SAM" id="MobiDB-lite"/>
    </source>
</evidence>
<name>A0A1Y2BBY3_9FUNG</name>
<dbReference type="PROSITE" id="PS50942">
    <property type="entry name" value="ENTH"/>
    <property type="match status" value="1"/>
</dbReference>
<sequence>MSNVGKKILRTTKNNLGGYTDIQIKIRKATSNENKCANNLLLNDIAVASWNDHQFLEIMEILEKRLNDKGKNWRHVYKSLTVLEYLLYHGSDMVVKYTQDNIYLIKTLKDFQYRDENNQDEGINVRVKSKEIYDLITDETKLLNERSRLKTGMTKSLTSDAPKNLNDYDEDLEIRKAIENSKETLIQDEKRREMKRSQENLLTTEKNDRE</sequence>
<protein>
    <submittedName>
        <fullName evidence="3">ENTH-domain-containing protein</fullName>
    </submittedName>
</protein>
<reference evidence="3 4" key="1">
    <citation type="submission" date="2016-08" db="EMBL/GenBank/DDBJ databases">
        <title>A Parts List for Fungal Cellulosomes Revealed by Comparative Genomics.</title>
        <authorList>
            <consortium name="DOE Joint Genome Institute"/>
            <person name="Haitjema C.H."/>
            <person name="Gilmore S.P."/>
            <person name="Henske J.K."/>
            <person name="Solomon K.V."/>
            <person name="De Groot R."/>
            <person name="Kuo A."/>
            <person name="Mondo S.J."/>
            <person name="Salamov A.A."/>
            <person name="Labutti K."/>
            <person name="Zhao Z."/>
            <person name="Chiniquy J."/>
            <person name="Barry K."/>
            <person name="Brewer H.M."/>
            <person name="Purvine S.O."/>
            <person name="Wright A.T."/>
            <person name="Boxma B."/>
            <person name="Van Alen T."/>
            <person name="Hackstein J.H."/>
            <person name="Baker S.E."/>
            <person name="Grigoriev I.V."/>
            <person name="O'Malley M.A."/>
        </authorList>
    </citation>
    <scope>NUCLEOTIDE SEQUENCE [LARGE SCALE GENOMIC DNA]</scope>
    <source>
        <strain evidence="3 4">G1</strain>
    </source>
</reference>
<dbReference type="STRING" id="1754190.A0A1Y2BBY3"/>
<dbReference type="GO" id="GO:0030276">
    <property type="term" value="F:clathrin binding"/>
    <property type="evidence" value="ECO:0007669"/>
    <property type="project" value="TreeGrafter"/>
</dbReference>
<feature type="domain" description="ENTH" evidence="2">
    <location>
        <begin position="14"/>
        <end position="146"/>
    </location>
</feature>
<feature type="region of interest" description="Disordered" evidence="1">
    <location>
        <begin position="188"/>
        <end position="210"/>
    </location>
</feature>
<dbReference type="PANTHER" id="PTHR12276:SF110">
    <property type="entry name" value="EPSIN-1-RELATED"/>
    <property type="match status" value="1"/>
</dbReference>
<organism evidence="3 4">
    <name type="scientific">Neocallimastix californiae</name>
    <dbReference type="NCBI Taxonomy" id="1754190"/>
    <lineage>
        <taxon>Eukaryota</taxon>
        <taxon>Fungi</taxon>
        <taxon>Fungi incertae sedis</taxon>
        <taxon>Chytridiomycota</taxon>
        <taxon>Chytridiomycota incertae sedis</taxon>
        <taxon>Neocallimastigomycetes</taxon>
        <taxon>Neocallimastigales</taxon>
        <taxon>Neocallimastigaceae</taxon>
        <taxon>Neocallimastix</taxon>
    </lineage>
</organism>
<dbReference type="AlphaFoldDB" id="A0A1Y2BBY3"/>
<dbReference type="PANTHER" id="PTHR12276">
    <property type="entry name" value="EPSIN/ENT-RELATED"/>
    <property type="match status" value="1"/>
</dbReference>
<dbReference type="GO" id="GO:0005886">
    <property type="term" value="C:plasma membrane"/>
    <property type="evidence" value="ECO:0007669"/>
    <property type="project" value="TreeGrafter"/>
</dbReference>
<evidence type="ECO:0000313" key="3">
    <source>
        <dbReference type="EMBL" id="ORY32339.1"/>
    </source>
</evidence>
<evidence type="ECO:0000313" key="4">
    <source>
        <dbReference type="Proteomes" id="UP000193920"/>
    </source>
</evidence>
<proteinExistence type="predicted"/>
<feature type="compositionally biased region" description="Basic and acidic residues" evidence="1">
    <location>
        <begin position="188"/>
        <end position="198"/>
    </location>
</feature>
<dbReference type="Proteomes" id="UP000193920">
    <property type="component" value="Unassembled WGS sequence"/>
</dbReference>
<dbReference type="FunFam" id="1.25.40.90:FF:000006">
    <property type="entry name" value="Clathrin interactor 1"/>
    <property type="match status" value="1"/>
</dbReference>
<dbReference type="InterPro" id="IPR013809">
    <property type="entry name" value="ENTH"/>
</dbReference>
<dbReference type="EMBL" id="MCOG01000164">
    <property type="protein sequence ID" value="ORY32339.1"/>
    <property type="molecule type" value="Genomic_DNA"/>
</dbReference>
<evidence type="ECO:0000259" key="2">
    <source>
        <dbReference type="PROSITE" id="PS50942"/>
    </source>
</evidence>
<dbReference type="GO" id="GO:0030125">
    <property type="term" value="C:clathrin vesicle coat"/>
    <property type="evidence" value="ECO:0007669"/>
    <property type="project" value="TreeGrafter"/>
</dbReference>
<dbReference type="GO" id="GO:0005543">
    <property type="term" value="F:phospholipid binding"/>
    <property type="evidence" value="ECO:0007669"/>
    <property type="project" value="TreeGrafter"/>
</dbReference>
<keyword evidence="4" id="KW-1185">Reference proteome</keyword>